<dbReference type="InterPro" id="IPR032710">
    <property type="entry name" value="NTF2-like_dom_sf"/>
</dbReference>
<feature type="domain" description="SnoaL-like" evidence="1">
    <location>
        <begin position="29"/>
        <end position="140"/>
    </location>
</feature>
<protein>
    <recommendedName>
        <fullName evidence="1">SnoaL-like domain-containing protein</fullName>
    </recommendedName>
</protein>
<comment type="caution">
    <text evidence="2">The sequence shown here is derived from an EMBL/GenBank/DDBJ whole genome shotgun (WGS) entry which is preliminary data.</text>
</comment>
<sequence>MSAADLLRRLFGRRTTPEEQMPMTATEVVHHFFRALGERDAATALGLLAADAEIEVLPAAGQVSMDPVSAGRRFFDATVGAFPDLSVTVHRVADLGGGVVLAELTLEGTQAQDYLGAINQEKHLDLRQGWLLTVHGGVITGVKGFWDENQLFRRLAVKRLDHLAIVEGAHA</sequence>
<gene>
    <name evidence="2" type="ORF">PHY01_47680</name>
</gene>
<dbReference type="Pfam" id="PF12680">
    <property type="entry name" value="SnoaL_2"/>
    <property type="match status" value="1"/>
</dbReference>
<evidence type="ECO:0000259" key="1">
    <source>
        <dbReference type="Pfam" id="PF12680"/>
    </source>
</evidence>
<proteinExistence type="predicted"/>
<dbReference type="SUPFAM" id="SSF54427">
    <property type="entry name" value="NTF2-like"/>
    <property type="match status" value="1"/>
</dbReference>
<dbReference type="AlphaFoldDB" id="A0A4Y3WUC5"/>
<evidence type="ECO:0000313" key="3">
    <source>
        <dbReference type="Proteomes" id="UP000320338"/>
    </source>
</evidence>
<name>A0A4Y3WUC5_9PSEU</name>
<evidence type="ECO:0000313" key="2">
    <source>
        <dbReference type="EMBL" id="GEC22485.1"/>
    </source>
</evidence>
<keyword evidence="3" id="KW-1185">Reference proteome</keyword>
<organism evidence="2 3">
    <name type="scientific">Pseudonocardia hydrocarbonoxydans</name>
    <dbReference type="NCBI Taxonomy" id="76726"/>
    <lineage>
        <taxon>Bacteria</taxon>
        <taxon>Bacillati</taxon>
        <taxon>Actinomycetota</taxon>
        <taxon>Actinomycetes</taxon>
        <taxon>Pseudonocardiales</taxon>
        <taxon>Pseudonocardiaceae</taxon>
        <taxon>Pseudonocardia</taxon>
    </lineage>
</organism>
<dbReference type="Proteomes" id="UP000320338">
    <property type="component" value="Unassembled WGS sequence"/>
</dbReference>
<accession>A0A4Y3WUC5</accession>
<reference evidence="2 3" key="1">
    <citation type="submission" date="2019-06" db="EMBL/GenBank/DDBJ databases">
        <title>Whole genome shotgun sequence of Pseudonocardia hydrocarbonoxydans NBRC 14498.</title>
        <authorList>
            <person name="Hosoyama A."/>
            <person name="Uohara A."/>
            <person name="Ohji S."/>
            <person name="Ichikawa N."/>
        </authorList>
    </citation>
    <scope>NUCLEOTIDE SEQUENCE [LARGE SCALE GENOMIC DNA]</scope>
    <source>
        <strain evidence="2 3">NBRC 14498</strain>
    </source>
</reference>
<dbReference type="EMBL" id="BJNG01000046">
    <property type="protein sequence ID" value="GEC22485.1"/>
    <property type="molecule type" value="Genomic_DNA"/>
</dbReference>
<dbReference type="Gene3D" id="3.10.450.50">
    <property type="match status" value="1"/>
</dbReference>
<dbReference type="InterPro" id="IPR037401">
    <property type="entry name" value="SnoaL-like"/>
</dbReference>